<accession>A0ABX2TGE3</accession>
<dbReference type="EMBL" id="JABFDB010000014">
    <property type="protein sequence ID" value="NYZ22099.1"/>
    <property type="molecule type" value="Genomic_DNA"/>
</dbReference>
<evidence type="ECO:0000313" key="1">
    <source>
        <dbReference type="EMBL" id="NYZ22099.1"/>
    </source>
</evidence>
<name>A0ABX2TGE3_9PROT</name>
<sequence length="90" mass="9454">MRSQTAETPTSPARRLMSAIGIDTERLGPAYWGAMQDVERVCPHCPALSRCRTALAAGSAPVQYSTFCPNADVLAEMEAASAGALVGDRA</sequence>
<dbReference type="Proteomes" id="UP000584642">
    <property type="component" value="Unassembled WGS sequence"/>
</dbReference>
<proteinExistence type="predicted"/>
<organism evidence="1 2">
    <name type="scientific">Azospirillum oleiclasticum</name>
    <dbReference type="NCBI Taxonomy" id="2735135"/>
    <lineage>
        <taxon>Bacteria</taxon>
        <taxon>Pseudomonadati</taxon>
        <taxon>Pseudomonadota</taxon>
        <taxon>Alphaproteobacteria</taxon>
        <taxon>Rhodospirillales</taxon>
        <taxon>Azospirillaceae</taxon>
        <taxon>Azospirillum</taxon>
    </lineage>
</organism>
<protein>
    <submittedName>
        <fullName evidence="1">Uncharacterized protein</fullName>
    </submittedName>
</protein>
<gene>
    <name evidence="1" type="ORF">HND93_20485</name>
</gene>
<keyword evidence="2" id="KW-1185">Reference proteome</keyword>
<dbReference type="RefSeq" id="WP_180283862.1">
    <property type="nucleotide sequence ID" value="NZ_JABFDB010000014.1"/>
</dbReference>
<reference evidence="1 2" key="1">
    <citation type="submission" date="2020-05" db="EMBL/GenBank/DDBJ databases">
        <title>Azospirillum oleiclasticum sp. nov, a nitrogen-fixing and heavy crude oil-emulsifying bacterium isolated from the crude oil of Yumen Oilfield.</title>
        <authorList>
            <person name="Wu D."/>
            <person name="Cai M."/>
            <person name="Zhang X."/>
        </authorList>
    </citation>
    <scope>NUCLEOTIDE SEQUENCE [LARGE SCALE GENOMIC DNA]</scope>
    <source>
        <strain evidence="1 2">ROY-1-1-2</strain>
    </source>
</reference>
<evidence type="ECO:0000313" key="2">
    <source>
        <dbReference type="Proteomes" id="UP000584642"/>
    </source>
</evidence>
<comment type="caution">
    <text evidence="1">The sequence shown here is derived from an EMBL/GenBank/DDBJ whole genome shotgun (WGS) entry which is preliminary data.</text>
</comment>